<dbReference type="InterPro" id="IPR051346">
    <property type="entry name" value="OTU_Deubiquitinase"/>
</dbReference>
<dbReference type="GO" id="GO:0004843">
    <property type="term" value="F:cysteine-type deubiquitinase activity"/>
    <property type="evidence" value="ECO:0007669"/>
    <property type="project" value="UniProtKB-EC"/>
</dbReference>
<dbReference type="EC" id="3.4.19.12" evidence="2"/>
<evidence type="ECO:0000259" key="8">
    <source>
        <dbReference type="Pfam" id="PF12359"/>
    </source>
</evidence>
<keyword evidence="11" id="KW-1185">Reference proteome</keyword>
<keyword evidence="5" id="KW-0378">Hydrolase</keyword>
<keyword evidence="4" id="KW-0833">Ubl conjugation pathway</keyword>
<dbReference type="Pfam" id="PF20255">
    <property type="entry name" value="DUF6606"/>
    <property type="match status" value="1"/>
</dbReference>
<evidence type="ECO:0000256" key="3">
    <source>
        <dbReference type="ARBA" id="ARBA00022670"/>
    </source>
</evidence>
<evidence type="ECO:0000256" key="1">
    <source>
        <dbReference type="ARBA" id="ARBA00000707"/>
    </source>
</evidence>
<dbReference type="VEuPathDB" id="FungiDB:BD410DRAFT_828691"/>
<dbReference type="Pfam" id="PF12340">
    <property type="entry name" value="DUF3638"/>
    <property type="match status" value="1"/>
</dbReference>
<dbReference type="STRING" id="50990.A0A4Y7Q2R4"/>
<evidence type="ECO:0000313" key="11">
    <source>
        <dbReference type="Proteomes" id="UP000294933"/>
    </source>
</evidence>
<protein>
    <recommendedName>
        <fullName evidence="2">ubiquitinyl hydrolase 1</fullName>
        <ecNumber evidence="2">3.4.19.12</ecNumber>
    </recommendedName>
</protein>
<accession>A0A4Y7Q2R4</accession>
<evidence type="ECO:0000259" key="7">
    <source>
        <dbReference type="Pfam" id="PF12340"/>
    </source>
</evidence>
<reference evidence="10 11" key="1">
    <citation type="submission" date="2018-06" db="EMBL/GenBank/DDBJ databases">
        <title>A transcriptomic atlas of mushroom development highlights an independent origin of complex multicellularity.</title>
        <authorList>
            <consortium name="DOE Joint Genome Institute"/>
            <person name="Krizsan K."/>
            <person name="Almasi E."/>
            <person name="Merenyi Z."/>
            <person name="Sahu N."/>
            <person name="Viragh M."/>
            <person name="Koszo T."/>
            <person name="Mondo S."/>
            <person name="Kiss B."/>
            <person name="Balint B."/>
            <person name="Kues U."/>
            <person name="Barry K."/>
            <person name="Hegedus J.C."/>
            <person name="Henrissat B."/>
            <person name="Johnson J."/>
            <person name="Lipzen A."/>
            <person name="Ohm R."/>
            <person name="Nagy I."/>
            <person name="Pangilinan J."/>
            <person name="Yan J."/>
            <person name="Xiong Y."/>
            <person name="Grigoriev I.V."/>
            <person name="Hibbett D.S."/>
            <person name="Nagy L.G."/>
        </authorList>
    </citation>
    <scope>NUCLEOTIDE SEQUENCE [LARGE SCALE GENOMIC DNA]</scope>
    <source>
        <strain evidence="10 11">SZMC22713</strain>
    </source>
</reference>
<feature type="domain" description="DUF6606" evidence="9">
    <location>
        <begin position="10"/>
        <end position="273"/>
    </location>
</feature>
<feature type="domain" description="DUF3645" evidence="8">
    <location>
        <begin position="2265"/>
        <end position="2297"/>
    </location>
</feature>
<evidence type="ECO:0000256" key="6">
    <source>
        <dbReference type="ARBA" id="ARBA00022807"/>
    </source>
</evidence>
<proteinExistence type="predicted"/>
<evidence type="ECO:0000256" key="2">
    <source>
        <dbReference type="ARBA" id="ARBA00012759"/>
    </source>
</evidence>
<dbReference type="OrthoDB" id="3182339at2759"/>
<dbReference type="InterPro" id="IPR022105">
    <property type="entry name" value="DUF3645"/>
</dbReference>
<evidence type="ECO:0000313" key="10">
    <source>
        <dbReference type="EMBL" id="TDL21943.1"/>
    </source>
</evidence>
<evidence type="ECO:0000259" key="9">
    <source>
        <dbReference type="Pfam" id="PF20255"/>
    </source>
</evidence>
<feature type="domain" description="DUF3638" evidence="7">
    <location>
        <begin position="1929"/>
        <end position="2143"/>
    </location>
</feature>
<comment type="catalytic activity">
    <reaction evidence="1">
        <text>Thiol-dependent hydrolysis of ester, thioester, amide, peptide and isopeptide bonds formed by the C-terminal Gly of ubiquitin (a 76-residue protein attached to proteins as an intracellular targeting signal).</text>
        <dbReference type="EC" id="3.4.19.12"/>
    </reaction>
</comment>
<name>A0A4Y7Q2R4_9AGAM</name>
<dbReference type="GO" id="GO:0006508">
    <property type="term" value="P:proteolysis"/>
    <property type="evidence" value="ECO:0007669"/>
    <property type="project" value="UniProtKB-KW"/>
</dbReference>
<keyword evidence="6" id="KW-0788">Thiol protease</keyword>
<gene>
    <name evidence="10" type="ORF">BD410DRAFT_828691</name>
</gene>
<dbReference type="Proteomes" id="UP000294933">
    <property type="component" value="Unassembled WGS sequence"/>
</dbReference>
<sequence>MKDPKQFKYIVENIFMPPKLPQEADGDAHANDLALAICVVASARTYRGSVPREERPRWEIMVTMLEQLISSQEAAGLSKSTVIRSLKNLRGGGVLAFLIHAQNAGIIIRKGEDAAVIECFEVSPTAEAVTGTIGKLLCYYPASAVSVPLKHFDDESFRHEFANFLSHMDVDVIEDAVPVTVKAESTVTETRDTTDPRYITQLLVGILRGIGQPVDFQRIQKRIGDEVLWDNANLPWRRSSLWLVIRVALQTSLRSAGDTSYKSFMAFLMSDILRAAVPHGLDSDLLHCMRAKVARRLFKIGNAAPEFVIERVSSAVEEVSMVLNERWESIQKEHVKALTPRWAPDELDFQADTELSLHNRKDYISQVLDHSLHSSVPMEFVPQEVHRNRNASDFTDFLSDDDWSTAFAVDPIITLTDFEESVRINLDTWVSHHIHAKNSYEVVGKCIIRYEGKASQCYKSNPEALSVMFLTVFDLWVGLDQIATTQFTLLKDYLPEVPLELLTRLLLRKSEHLDQLARIEGYIRRRCSRAVRRSSIFSDDITTQTIAVRHFSESDSLKALKCRIELDADTERKSRCSELRRLNEKHKQLTKDADGLEHSYVVRYNRWGDPYNYHDDYCSKCALEKEARNLSINVHEWPLPKEELRAQAVVFELECPAPYRTWRNITYRILHDICATLNSLTETTEPCVCLENYPALTRYYKTTHNDWQHQITLASETKSFLVAHYKSQCIPTTESRICVNNGLRYRLFDRRTSTWATNGFGGYDIKDRCTLKILPTSPYHVLQYAVSDFPTSNEILANQADCPKELSLHEFIAFGSIRSGDLLQWLNISREFRARTLRFGTEEVHTLLMQSAWQVGPSSDGGGRTWHTELDDPKFAEVLIRELKSLVEAVEDNWLEAMSVRTMVFLATRLLAVTNDDKISESLYCLLKQARNATFRWMGQLVDKLQMSRSDGESDEFQRRAYEMAATCRSTYDVDDIHIRRLLSSEDDVNILVQCAVTVHDNSPPDISKLPSNRKQVLTRDRRLSCALERALSTAIINQNGSGLNLAIRAIWEAYRPGLSWTQLPKPNDRWFVSRTAHGFGQQSQQVHYNVLDGQLLIDGKPLGRLPTDMVRRATYSRIFGQTVLDIIPSNMPGMEYKTRRLISGYEVYFSLRQSELIIRAKQPNRSDIFELIPHDKLDGDLPRLLVQENVHWLHLSNRAIELRPLDTLWISSPKNWHIQLPQVGRWTVFRPSSPSVCLIDLRSRTFTMFAKCVKPLERRQFVHVEMDGTSNTLSLNLPRFKLSFFVNAANLIESKNFRGMVIDSDQSVGSLIGLSNQLVLRPRNEDLLMLPRSRRIIIPQGDICFKKNAHHSHVEIVTNEDRHLTFYEYKIDTELGYLAGSVHLTNRLHLLYLNALTSHCLPDPLTGRTGISDYVFDGSTDLLDRAALRNALFYPVEFSGPLISDDVDVVYHARDSPVTGDESLVYGFASSLRISPSRLNISRKLMDEYKQWEKFSGPTQQLDLTYSREWLHMKLRSHWFSLYDRLIQSPSTDHYPVIFSLSALAFASPDFRPFIDTLQAFWTIQQFDALRPPNWPSYSLEYGFEPQSSRLSPIVRSCAIPFSDSLEASLSKQYGESGYQHAMRCESAYKTRIDREIPPLIDAIVNQWPCEKLHRPTTTHHPSFNLQHLMESEVIELFGHWYRNMKLRSLTFEVQTILDNTCTGRASGNILYPFQMPLPIVCKPGKRKDITFEDVLKSDPPNITHAPPLLETPSTMETPEVSHTTEDLQSLLSEFERSAKVLWHRYGVNLEDSRKSLYNRKAHANPMDIPYKDWVLVLHRKQCRSHFDHSFSEILRSLASGLTKSSSIMRSAGLLPRITPKALMEKLTLTSKSTLPLNWKNVLVCLGESLLWYQRSQRLLGCALLGNVEEFWKELRNTSQHNLRSSEFYVDWLLIQIEGNFLVRPIQVCVGVEMISPSSGENSVHQLFMGEGKSSVIVPLVTSALANRTKLVRVVVLKPLAGQMFQLLIQRLSGLTDRRIFYMPFSRSIKMNLEQTRRIQAMYETCMRFGGILVVQPEHILSFKLMGIEKALSGAAEASSLLNSQIWLEANSRDILDESDEILHVRYQLVYTAGSQRPVEDHPDRWFTIQQVLSLARARAPDVLREHPRGLEIVQHCRDIFDSIRIFSHAAAECLVSLVANNVLDGALHNFTFELFPEDVRREALRFIRNPHCLESQVATLQEHCNDTDGGLWKGLLLLRGLFAHGILIYVLKERRWRVDYGLDPSRSLLAVPYRAKDVPAVKAEFGHPDVCIALTCLSYYYLGLTKDQIDTCFQRLYKLDNPVVEYEKWVRASDCIPESLRQLNGVNTEDPELYHSKIIPLFCRNFVVINFFLSQVVFPKEAKEFPMKLSTSGWDIAERKTHVTTGFSGTNDNRYLLPTSIEQRDNEDQLSTNAKILTYLLRPENNVYVCAQTDECERLSAASFLGLLVQQKPEVRVLLDVGAQMLELRNERLALHWLSLHTDAQAALFFDDHDELMVVTRDGAIETFVSSPFNQQLDQCLVYLDDAHTRGTDLKFPRGSRAAVTLGPKVTKDRLSQGCMRMRGLGSIHSVMFIGPPEVDRSVRKAARCAGKRGSAIEVRDILRWVMQETCAEIEHSLPRWAQQGTEHGARSHAWKEFTSHQIPEKDLCSSWLASEAQTLGAMYGIHSGENNLESSNRMLAIDIPEIRDRCQELGIVFGGDNRTDEEQEKEILHEIEREVQLERPPKAVGSIHQIHADVKTFIQTGRVPTPLSRSLAFVSAFFALENTSAAALPHDLGVWSQTLLTTTDFSRTIQTQMFRRGDEFLRPVQWIISSSVDCEVLLVIVSPFEVNALLPEIRQSNYVNLHIYTPRVTQAMPPCDDLTLYCIPPLPTNWPASPLKPLTIQLNLFAGQLYLADYETYLDVCQFLGVYSAGMRGRFGDALDVQSNCDGFVNRALRINAGWHLSPFDKSPLPFLKELFALRRKGSNFRPTNLGQILHGKTLTDAKDNFRVL</sequence>
<dbReference type="PANTHER" id="PTHR13367:SF34">
    <property type="match status" value="1"/>
</dbReference>
<dbReference type="EMBL" id="ML170177">
    <property type="protein sequence ID" value="TDL21943.1"/>
    <property type="molecule type" value="Genomic_DNA"/>
</dbReference>
<dbReference type="InterPro" id="IPR022099">
    <property type="entry name" value="DUF3638"/>
</dbReference>
<dbReference type="Pfam" id="PF12359">
    <property type="entry name" value="DUF3645"/>
    <property type="match status" value="1"/>
</dbReference>
<dbReference type="InterPro" id="IPR046541">
    <property type="entry name" value="DUF6606"/>
</dbReference>
<organism evidence="10 11">
    <name type="scientific">Rickenella mellea</name>
    <dbReference type="NCBI Taxonomy" id="50990"/>
    <lineage>
        <taxon>Eukaryota</taxon>
        <taxon>Fungi</taxon>
        <taxon>Dikarya</taxon>
        <taxon>Basidiomycota</taxon>
        <taxon>Agaricomycotina</taxon>
        <taxon>Agaricomycetes</taxon>
        <taxon>Hymenochaetales</taxon>
        <taxon>Rickenellaceae</taxon>
        <taxon>Rickenella</taxon>
    </lineage>
</organism>
<evidence type="ECO:0000256" key="4">
    <source>
        <dbReference type="ARBA" id="ARBA00022786"/>
    </source>
</evidence>
<dbReference type="PANTHER" id="PTHR13367">
    <property type="entry name" value="UBIQUITIN THIOESTERASE"/>
    <property type="match status" value="1"/>
</dbReference>
<evidence type="ECO:0000256" key="5">
    <source>
        <dbReference type="ARBA" id="ARBA00022801"/>
    </source>
</evidence>
<keyword evidence="3" id="KW-0645">Protease</keyword>